<accession>A0ABT9CWS8</accession>
<keyword evidence="3" id="KW-1185">Reference proteome</keyword>
<keyword evidence="1" id="KW-0812">Transmembrane</keyword>
<evidence type="ECO:0000313" key="2">
    <source>
        <dbReference type="EMBL" id="MDO7928222.1"/>
    </source>
</evidence>
<sequence>MAAEINALDRFGTTKECLMFYPREAEKDNLFNRVILLTFACCAILFLASLARHQGSTYAVMQLGAVQVSGSVKALENIPRNSMGKIIHYRYVDEEGEAHDDQYFDPRYDENTHYEVGDAISLVYSSWFTGKNAIASELHTYRPDFYILSGGLSLTLILLLISLWTIRRIYVLKQEDRVY</sequence>
<feature type="transmembrane region" description="Helical" evidence="1">
    <location>
        <begin position="30"/>
        <end position="51"/>
    </location>
</feature>
<evidence type="ECO:0008006" key="4">
    <source>
        <dbReference type="Google" id="ProtNLM"/>
    </source>
</evidence>
<keyword evidence="1" id="KW-1133">Transmembrane helix</keyword>
<reference evidence="2 3" key="1">
    <citation type="submission" date="2023-07" db="EMBL/GenBank/DDBJ databases">
        <title>Identification of four novel Pseudomonas species associated with bacterial leaf spot of cucurbits.</title>
        <authorList>
            <person name="Fullem K.R."/>
        </authorList>
    </citation>
    <scope>NUCLEOTIDE SEQUENCE [LARGE SCALE GENOMIC DNA]</scope>
    <source>
        <strain evidence="2 3">KFB 138</strain>
    </source>
</reference>
<protein>
    <recommendedName>
        <fullName evidence="4">DUF3592 domain-containing protein</fullName>
    </recommendedName>
</protein>
<evidence type="ECO:0000256" key="1">
    <source>
        <dbReference type="SAM" id="Phobius"/>
    </source>
</evidence>
<name>A0ABT9CWS8_9PSED</name>
<keyword evidence="1" id="KW-0472">Membrane</keyword>
<proteinExistence type="predicted"/>
<comment type="caution">
    <text evidence="2">The sequence shown here is derived from an EMBL/GenBank/DDBJ whole genome shotgun (WGS) entry which is preliminary data.</text>
</comment>
<evidence type="ECO:0000313" key="3">
    <source>
        <dbReference type="Proteomes" id="UP001223016"/>
    </source>
</evidence>
<organism evidence="2 3">
    <name type="scientific">Pseudomonas serbiensis</name>
    <dbReference type="NCBI Taxonomy" id="3064350"/>
    <lineage>
        <taxon>Bacteria</taxon>
        <taxon>Pseudomonadati</taxon>
        <taxon>Pseudomonadota</taxon>
        <taxon>Gammaproteobacteria</taxon>
        <taxon>Pseudomonadales</taxon>
        <taxon>Pseudomonadaceae</taxon>
        <taxon>Pseudomonas</taxon>
    </lineage>
</organism>
<dbReference type="GeneID" id="45541576"/>
<dbReference type="Proteomes" id="UP001223016">
    <property type="component" value="Unassembled WGS sequence"/>
</dbReference>
<gene>
    <name evidence="2" type="ORF">Q6A51_15630</name>
</gene>
<dbReference type="RefSeq" id="WP_236249347.1">
    <property type="nucleotide sequence ID" value="NZ_JAUQOO010000011.1"/>
</dbReference>
<dbReference type="EMBL" id="JAUQOO010000011">
    <property type="protein sequence ID" value="MDO7928222.1"/>
    <property type="molecule type" value="Genomic_DNA"/>
</dbReference>
<feature type="transmembrane region" description="Helical" evidence="1">
    <location>
        <begin position="145"/>
        <end position="166"/>
    </location>
</feature>